<dbReference type="EMBL" id="JACLQD010000003">
    <property type="protein sequence ID" value="MBC2836514.1"/>
    <property type="molecule type" value="Genomic_DNA"/>
</dbReference>
<dbReference type="GO" id="GO:0006355">
    <property type="term" value="P:regulation of DNA-templated transcription"/>
    <property type="evidence" value="ECO:0007669"/>
    <property type="project" value="InterPro"/>
</dbReference>
<dbReference type="InterPro" id="IPR019734">
    <property type="entry name" value="TPR_rpt"/>
</dbReference>
<dbReference type="InterPro" id="IPR001867">
    <property type="entry name" value="OmpR/PhoB-type_DNA-bd"/>
</dbReference>
<dbReference type="Pfam" id="PF03704">
    <property type="entry name" value="BTAD"/>
    <property type="match status" value="1"/>
</dbReference>
<organism evidence="6 7">
    <name type="scientific">Paragemmobacter straminiformis</name>
    <dbReference type="NCBI Taxonomy" id="2045119"/>
    <lineage>
        <taxon>Bacteria</taxon>
        <taxon>Pseudomonadati</taxon>
        <taxon>Pseudomonadota</taxon>
        <taxon>Alphaproteobacteria</taxon>
        <taxon>Rhodobacterales</taxon>
        <taxon>Paracoccaceae</taxon>
        <taxon>Paragemmobacter</taxon>
    </lineage>
</organism>
<dbReference type="InterPro" id="IPR051677">
    <property type="entry name" value="AfsR-DnrI-RedD_regulator"/>
</dbReference>
<name>A0A842IBN7_9RHOB</name>
<keyword evidence="7" id="KW-1185">Reference proteome</keyword>
<dbReference type="GO" id="GO:0000160">
    <property type="term" value="P:phosphorelay signal transduction system"/>
    <property type="evidence" value="ECO:0007669"/>
    <property type="project" value="InterPro"/>
</dbReference>
<evidence type="ECO:0000256" key="2">
    <source>
        <dbReference type="ARBA" id="ARBA00023125"/>
    </source>
</evidence>
<evidence type="ECO:0000313" key="6">
    <source>
        <dbReference type="EMBL" id="MBC2836514.1"/>
    </source>
</evidence>
<dbReference type="Proteomes" id="UP000555411">
    <property type="component" value="Unassembled WGS sequence"/>
</dbReference>
<dbReference type="SMART" id="SM01043">
    <property type="entry name" value="BTAD"/>
    <property type="match status" value="1"/>
</dbReference>
<dbReference type="InterPro" id="IPR016032">
    <property type="entry name" value="Sig_transdc_resp-reg_C-effctor"/>
</dbReference>
<dbReference type="Gene3D" id="1.10.10.10">
    <property type="entry name" value="Winged helix-like DNA-binding domain superfamily/Winged helix DNA-binding domain"/>
    <property type="match status" value="1"/>
</dbReference>
<dbReference type="InterPro" id="IPR036388">
    <property type="entry name" value="WH-like_DNA-bd_sf"/>
</dbReference>
<protein>
    <submittedName>
        <fullName evidence="6">Transcriptional regulator</fullName>
    </submittedName>
</protein>
<feature type="domain" description="Bacterial transcriptional activator" evidence="5">
    <location>
        <begin position="93"/>
        <end position="226"/>
    </location>
</feature>
<accession>A0A842IBN7</accession>
<keyword evidence="2" id="KW-0238">DNA-binding</keyword>
<evidence type="ECO:0000259" key="4">
    <source>
        <dbReference type="SMART" id="SM00862"/>
    </source>
</evidence>
<dbReference type="SMART" id="SM00028">
    <property type="entry name" value="TPR"/>
    <property type="match status" value="3"/>
</dbReference>
<dbReference type="PANTHER" id="PTHR35807">
    <property type="entry name" value="TRANSCRIPTIONAL REGULATOR REDD-RELATED"/>
    <property type="match status" value="1"/>
</dbReference>
<feature type="region of interest" description="Disordered" evidence="3">
    <location>
        <begin position="230"/>
        <end position="251"/>
    </location>
</feature>
<dbReference type="InterPro" id="IPR011990">
    <property type="entry name" value="TPR-like_helical_dom_sf"/>
</dbReference>
<dbReference type="RefSeq" id="WP_185798110.1">
    <property type="nucleotide sequence ID" value="NZ_JACLQD010000003.1"/>
</dbReference>
<sequence length="639" mass="69621">MGEWALLDAHGQPLPRLGRKAFALLVYLSLANGGRATRDRLADLLWPDRDTGQARSSLRQTLSVIRATLGDLGLQLFDCDREFIALTPGLLASDAREVLGHTATATDPARVDALYGGPFLDGFFSGSQVFEDWAAALREKIDAQVVQALHALVRGLPPDRGLQLFPRLLAIDPLRESSYQLGMELHAALRQRDRALRVYESCKVMLAQEYGVTPSPETERIRRRVLDGLPVEPQGATPSPVGAGNGAGQGAGQGKPVVRVMRFANLSADPGQDRFLHGLHDAIVIELCHMREVTAVRMPESGAPLPYADYILTGSLIEQGGKVEVIVRLVNAETGQDISGERFRGTTGALLDLLRDVSQSVALSTRFEVLQAGWNLQDLLPVDDHPVRLRVLRAHSRYYELTASSLQDAIRLCEEALEIAPSSLRAQRMLSLAISGSLVQGVIGRTAENVMRAVELARRVARAAPEDVFTRCVLAWALGNAGKHEAAVEELRYAIRLNPLYPTLHSDLAEHYALLGYASEAIAECAEAIRLTADDVVSFWRYHSIAVAQFAAGNYAEALENARRVMREKPGLLRGALVRAAAAAALGLKDEAAQTVADILRERPDLRLATVSPAFMPRYVQDPHHSVFLDMLAKAGLPA</sequence>
<gene>
    <name evidence="6" type="ORF">H7F16_13420</name>
</gene>
<dbReference type="GO" id="GO:0003677">
    <property type="term" value="F:DNA binding"/>
    <property type="evidence" value="ECO:0007669"/>
    <property type="project" value="UniProtKB-KW"/>
</dbReference>
<comment type="similarity">
    <text evidence="1">Belongs to the AfsR/DnrI/RedD regulatory family.</text>
</comment>
<evidence type="ECO:0000313" key="7">
    <source>
        <dbReference type="Proteomes" id="UP000555411"/>
    </source>
</evidence>
<dbReference type="SUPFAM" id="SSF48452">
    <property type="entry name" value="TPR-like"/>
    <property type="match status" value="2"/>
</dbReference>
<dbReference type="SUPFAM" id="SSF46894">
    <property type="entry name" value="C-terminal effector domain of the bipartite response regulators"/>
    <property type="match status" value="1"/>
</dbReference>
<reference evidence="6 7" key="1">
    <citation type="journal article" date="2017" name="Int. J. Syst. Evol. Microbiol.">
        <title>Gemmobacter straminiformis sp. nov., isolated from an artificial fountain.</title>
        <authorList>
            <person name="Kang J.Y."/>
            <person name="Kim M.J."/>
            <person name="Chun J."/>
            <person name="Son K.P."/>
            <person name="Jahng K.Y."/>
        </authorList>
    </citation>
    <scope>NUCLEOTIDE SEQUENCE [LARGE SCALE GENOMIC DNA]</scope>
    <source>
        <strain evidence="6 7">CAM-8</strain>
    </source>
</reference>
<dbReference type="InterPro" id="IPR005158">
    <property type="entry name" value="BTAD"/>
</dbReference>
<dbReference type="AlphaFoldDB" id="A0A842IBN7"/>
<evidence type="ECO:0000259" key="5">
    <source>
        <dbReference type="SMART" id="SM01043"/>
    </source>
</evidence>
<evidence type="ECO:0000256" key="1">
    <source>
        <dbReference type="ARBA" id="ARBA00005820"/>
    </source>
</evidence>
<evidence type="ECO:0000256" key="3">
    <source>
        <dbReference type="SAM" id="MobiDB-lite"/>
    </source>
</evidence>
<proteinExistence type="inferred from homology"/>
<comment type="caution">
    <text evidence="6">The sequence shown here is derived from an EMBL/GenBank/DDBJ whole genome shotgun (WGS) entry which is preliminary data.</text>
</comment>
<dbReference type="SMART" id="SM00862">
    <property type="entry name" value="Trans_reg_C"/>
    <property type="match status" value="1"/>
</dbReference>
<dbReference type="Gene3D" id="1.25.40.10">
    <property type="entry name" value="Tetratricopeptide repeat domain"/>
    <property type="match status" value="2"/>
</dbReference>
<feature type="domain" description="OmpR/PhoB-type" evidence="4">
    <location>
        <begin position="11"/>
        <end position="76"/>
    </location>
</feature>